<reference evidence="3" key="1">
    <citation type="submission" date="2017-04" db="EMBL/GenBank/DDBJ databases">
        <authorList>
            <person name="Varghese N."/>
            <person name="Submissions S."/>
        </authorList>
    </citation>
    <scope>NUCLEOTIDE SEQUENCE [LARGE SCALE GENOMIC DNA]</scope>
    <source>
        <strain evidence="3">DSM 4125</strain>
    </source>
</reference>
<name>A0A1X7J8G8_9BACT</name>
<gene>
    <name evidence="2" type="ORF">SAMN05661096_01425</name>
</gene>
<evidence type="ECO:0000313" key="3">
    <source>
        <dbReference type="Proteomes" id="UP000193804"/>
    </source>
</evidence>
<feature type="compositionally biased region" description="Basic residues" evidence="1">
    <location>
        <begin position="54"/>
        <end position="63"/>
    </location>
</feature>
<evidence type="ECO:0000256" key="1">
    <source>
        <dbReference type="SAM" id="MobiDB-lite"/>
    </source>
</evidence>
<feature type="compositionally biased region" description="Basic and acidic residues" evidence="1">
    <location>
        <begin position="256"/>
        <end position="269"/>
    </location>
</feature>
<keyword evidence="3" id="KW-1185">Reference proteome</keyword>
<feature type="region of interest" description="Disordered" evidence="1">
    <location>
        <begin position="37"/>
        <end position="71"/>
    </location>
</feature>
<proteinExistence type="predicted"/>
<dbReference type="AlphaFoldDB" id="A0A1X7J8G8"/>
<protein>
    <submittedName>
        <fullName evidence="2">Uncharacterized protein</fullName>
    </submittedName>
</protein>
<organism evidence="2 3">
    <name type="scientific">Marivirga sericea</name>
    <dbReference type="NCBI Taxonomy" id="1028"/>
    <lineage>
        <taxon>Bacteria</taxon>
        <taxon>Pseudomonadati</taxon>
        <taxon>Bacteroidota</taxon>
        <taxon>Cytophagia</taxon>
        <taxon>Cytophagales</taxon>
        <taxon>Marivirgaceae</taxon>
        <taxon>Marivirga</taxon>
    </lineage>
</organism>
<sequence length="474" mass="55011">MINKIPYRTFIITLAISLVSLFYSPANVYSQETGGEKLEVSGKNSPTKMDNKKIRTSKRRKGKGNPNRGSNKVIVINPFKWDWDKVMWFKARKSDYETKDYNPKKRTKRKTYDNEPNYKSADRKAITNPSELGKPLIPYDSRIAGEGKNLRKKRKPKNVNLQKGGPQDSPKLINLNDPSETLSKAPKKERKSKVDGKKLYSSRNDKDRKAFDNNKLETASAPDLDPKMDEDKIMFKKQKNDFAKMNNDKLMVSEQPDYKSNKPDGDKLLTIDASNKRPKAFDNDKLMTETLKDEKRNKYNYDKLMVSEPANRERKAYDDSKLMTALHGDRERKPFDDDKLMTATFTKPKKQELHDDRLLTVIDRRKPIDEMKETSKDISKFDGDTKKHIYVSNESHPGTKILAAENTQVPILARTFQSVSSFFTSIWKDDKQPNYVNRKKPKERRDKKEGMIWDNSVHPDEWKKPEAESGQQEN</sequence>
<feature type="compositionally biased region" description="Basic and acidic residues" evidence="1">
    <location>
        <begin position="192"/>
        <end position="215"/>
    </location>
</feature>
<evidence type="ECO:0000313" key="2">
    <source>
        <dbReference type="EMBL" id="SMG23788.1"/>
    </source>
</evidence>
<dbReference type="Proteomes" id="UP000193804">
    <property type="component" value="Unassembled WGS sequence"/>
</dbReference>
<feature type="region of interest" description="Disordered" evidence="1">
    <location>
        <begin position="432"/>
        <end position="474"/>
    </location>
</feature>
<accession>A0A1X7J8G8</accession>
<dbReference type="RefSeq" id="WP_139827970.1">
    <property type="nucleotide sequence ID" value="NZ_FXAW01000002.1"/>
</dbReference>
<dbReference type="STRING" id="1028.SAMN05661096_01425"/>
<feature type="region of interest" description="Disordered" evidence="1">
    <location>
        <begin position="100"/>
        <end position="229"/>
    </location>
</feature>
<feature type="region of interest" description="Disordered" evidence="1">
    <location>
        <begin position="252"/>
        <end position="273"/>
    </location>
</feature>
<feature type="compositionally biased region" description="Basic and acidic residues" evidence="1">
    <location>
        <begin position="443"/>
        <end position="467"/>
    </location>
</feature>
<dbReference type="EMBL" id="FXAW01000002">
    <property type="protein sequence ID" value="SMG23788.1"/>
    <property type="molecule type" value="Genomic_DNA"/>
</dbReference>
<dbReference type="OrthoDB" id="9817605at2"/>